<dbReference type="InterPro" id="IPR021457">
    <property type="entry name" value="DUF3108"/>
</dbReference>
<comment type="caution">
    <text evidence="2">The sequence shown here is derived from an EMBL/GenBank/DDBJ whole genome shotgun (WGS) entry which is preliminary data.</text>
</comment>
<feature type="chain" id="PRO_5022779835" evidence="1">
    <location>
        <begin position="22"/>
        <end position="235"/>
    </location>
</feature>
<evidence type="ECO:0000256" key="1">
    <source>
        <dbReference type="SAM" id="SignalP"/>
    </source>
</evidence>
<keyword evidence="3" id="KW-1185">Reference proteome</keyword>
<accession>A0A5C8KW90</accession>
<dbReference type="EMBL" id="VRTS01000002">
    <property type="protein sequence ID" value="TXK65082.1"/>
    <property type="molecule type" value="Genomic_DNA"/>
</dbReference>
<evidence type="ECO:0000313" key="3">
    <source>
        <dbReference type="Proteomes" id="UP000321248"/>
    </source>
</evidence>
<feature type="signal peptide" evidence="1">
    <location>
        <begin position="1"/>
        <end position="21"/>
    </location>
</feature>
<reference evidence="2 3" key="1">
    <citation type="submission" date="2019-08" db="EMBL/GenBank/DDBJ databases">
        <authorList>
            <person name="Karlyshev A.V."/>
        </authorList>
    </citation>
    <scope>NUCLEOTIDE SEQUENCE [LARGE SCALE GENOMIC DNA]</scope>
    <source>
        <strain evidence="2 3">Alg18-2.2</strain>
    </source>
</reference>
<dbReference type="AlphaFoldDB" id="A0A5C8KW90"/>
<dbReference type="OrthoDB" id="6007799at2"/>
<protein>
    <submittedName>
        <fullName evidence="2">DUF3108 domain-containing protein</fullName>
    </submittedName>
</protein>
<dbReference type="Pfam" id="PF11306">
    <property type="entry name" value="DUF3108"/>
    <property type="match status" value="1"/>
</dbReference>
<gene>
    <name evidence="2" type="ORF">FU658_04665</name>
</gene>
<proteinExistence type="predicted"/>
<evidence type="ECO:0000313" key="2">
    <source>
        <dbReference type="EMBL" id="TXK65082.1"/>
    </source>
</evidence>
<dbReference type="Proteomes" id="UP000321248">
    <property type="component" value="Unassembled WGS sequence"/>
</dbReference>
<keyword evidence="1" id="KW-0732">Signal</keyword>
<organism evidence="2 3">
    <name type="scientific">Alkalisalibacterium limincola</name>
    <dbReference type="NCBI Taxonomy" id="2699169"/>
    <lineage>
        <taxon>Bacteria</taxon>
        <taxon>Pseudomonadati</taxon>
        <taxon>Pseudomonadota</taxon>
        <taxon>Gammaproteobacteria</taxon>
        <taxon>Lysobacterales</taxon>
        <taxon>Lysobacteraceae</taxon>
        <taxon>Alkalisalibacterium</taxon>
    </lineage>
</organism>
<name>A0A5C8KW90_9GAMM</name>
<sequence length="235" mass="26040">MKRIKTALALLATLALAPAMASTPAAYSAEYEVLRNGRALGQADVRVSAAGNGVWEMHSQTRGTRGVASLAGVEVTERSRFRWTPDLIEAMEYDYSQRAATRSRERSVRVDAGGGSIVTRDRDEETRLPYQAGVLDRHILPLAIARDLASGNRGPLRYQVADRGEVDEHVYRVTGTERVATPKGEVEAVKLERQRANSDRVTTMWMDPGNGYLPVRVVQNEGRDTMETRLVRSSR</sequence>